<dbReference type="Proteomes" id="UP000036987">
    <property type="component" value="Unassembled WGS sequence"/>
</dbReference>
<keyword evidence="2" id="KW-0677">Repeat</keyword>
<evidence type="ECO:0000313" key="11">
    <source>
        <dbReference type="Proteomes" id="UP000036987"/>
    </source>
</evidence>
<evidence type="ECO:0000256" key="5">
    <source>
        <dbReference type="ARBA" id="ARBA00023163"/>
    </source>
</evidence>
<feature type="domain" description="HTH myb-type" evidence="9">
    <location>
        <begin position="99"/>
        <end position="151"/>
    </location>
</feature>
<dbReference type="GO" id="GO:0006355">
    <property type="term" value="P:regulation of DNA-templated transcription"/>
    <property type="evidence" value="ECO:0000318"/>
    <property type="project" value="GO_Central"/>
</dbReference>
<feature type="domain" description="Myb-like" evidence="8">
    <location>
        <begin position="152"/>
        <end position="202"/>
    </location>
</feature>
<sequence>MSVMFETDRSPALLPLKSINVGKRALEEEEKEEEEDITTPRAGDVKIPEKLPCPPAPKKKKSIPSKYRRQDMDFFIPPELETVFLRRSPPLHDAMNCGRKEMRKGLWSPEEDEKLFNYIIRYGIGRWSSLPQKADLQRCGKSCRLRWLNYLRPDVKRGSFSQKEEDLIITLHRNLGNRWSQIAGKLPGRTDNEIKNFWNSNLKKKLKNQAGIDPNTHRSVSTETQLEPLQEYMFSSIASSGPITVPVFDLSSPHLDCKNFISEPIQTIENSATALPNSNIVLDVWNSFYTEYYSNDSERNYHENSWIDFLQHDMEDTLMDPHAVSFPPGFDCRIDEDGFDTITSSWTFQK</sequence>
<feature type="region of interest" description="Disordered" evidence="7">
    <location>
        <begin position="21"/>
        <end position="64"/>
    </location>
</feature>
<dbReference type="InterPro" id="IPR017930">
    <property type="entry name" value="Myb_dom"/>
</dbReference>
<keyword evidence="5" id="KW-0804">Transcription</keyword>
<feature type="compositionally biased region" description="Acidic residues" evidence="7">
    <location>
        <begin position="27"/>
        <end position="37"/>
    </location>
</feature>
<evidence type="ECO:0000256" key="7">
    <source>
        <dbReference type="SAM" id="MobiDB-lite"/>
    </source>
</evidence>
<dbReference type="OrthoDB" id="2143914at2759"/>
<proteinExistence type="predicted"/>
<dbReference type="PROSITE" id="PS51294">
    <property type="entry name" value="HTH_MYB"/>
    <property type="match status" value="2"/>
</dbReference>
<dbReference type="CDD" id="cd00167">
    <property type="entry name" value="SANT"/>
    <property type="match status" value="2"/>
</dbReference>
<organism evidence="10 11">
    <name type="scientific">Zostera marina</name>
    <name type="common">Eelgrass</name>
    <dbReference type="NCBI Taxonomy" id="29655"/>
    <lineage>
        <taxon>Eukaryota</taxon>
        <taxon>Viridiplantae</taxon>
        <taxon>Streptophyta</taxon>
        <taxon>Embryophyta</taxon>
        <taxon>Tracheophyta</taxon>
        <taxon>Spermatophyta</taxon>
        <taxon>Magnoliopsida</taxon>
        <taxon>Liliopsida</taxon>
        <taxon>Zosteraceae</taxon>
        <taxon>Zostera</taxon>
    </lineage>
</organism>
<dbReference type="InterPro" id="IPR009057">
    <property type="entry name" value="Homeodomain-like_sf"/>
</dbReference>
<feature type="domain" description="HTH myb-type" evidence="9">
    <location>
        <begin position="152"/>
        <end position="206"/>
    </location>
</feature>
<gene>
    <name evidence="10" type="ORF">ZOSMA_2G01900</name>
</gene>
<evidence type="ECO:0000256" key="1">
    <source>
        <dbReference type="ARBA" id="ARBA00004123"/>
    </source>
</evidence>
<feature type="domain" description="Myb-like" evidence="8">
    <location>
        <begin position="99"/>
        <end position="151"/>
    </location>
</feature>
<keyword evidence="4" id="KW-0238">DNA-binding</keyword>
<dbReference type="SMART" id="SM00717">
    <property type="entry name" value="SANT"/>
    <property type="match status" value="2"/>
</dbReference>
<dbReference type="InterPro" id="IPR051953">
    <property type="entry name" value="Plant_SW-associated_TFs"/>
</dbReference>
<name>A0A0K9PB37_ZOSMR</name>
<dbReference type="PANTHER" id="PTHR47997">
    <property type="entry name" value="MYB DOMAIN PROTEIN 55"/>
    <property type="match status" value="1"/>
</dbReference>
<evidence type="ECO:0000256" key="4">
    <source>
        <dbReference type="ARBA" id="ARBA00023125"/>
    </source>
</evidence>
<evidence type="ECO:0000256" key="2">
    <source>
        <dbReference type="ARBA" id="ARBA00022737"/>
    </source>
</evidence>
<dbReference type="AlphaFoldDB" id="A0A0K9PB37"/>
<comment type="subcellular location">
    <subcellularLocation>
        <location evidence="1">Nucleus</location>
    </subcellularLocation>
</comment>
<dbReference type="EMBL" id="LFYR01000981">
    <property type="protein sequence ID" value="KMZ66179.1"/>
    <property type="molecule type" value="Genomic_DNA"/>
</dbReference>
<keyword evidence="3" id="KW-0805">Transcription regulation</keyword>
<dbReference type="PROSITE" id="PS50090">
    <property type="entry name" value="MYB_LIKE"/>
    <property type="match status" value="2"/>
</dbReference>
<dbReference type="FunFam" id="1.10.10.60:FF:000158">
    <property type="entry name" value="MYB transcription factor"/>
    <property type="match status" value="1"/>
</dbReference>
<dbReference type="FunFam" id="1.10.10.60:FF:000394">
    <property type="entry name" value="MYB transcription factor"/>
    <property type="match status" value="1"/>
</dbReference>
<evidence type="ECO:0000256" key="3">
    <source>
        <dbReference type="ARBA" id="ARBA00023015"/>
    </source>
</evidence>
<evidence type="ECO:0000259" key="9">
    <source>
        <dbReference type="PROSITE" id="PS51294"/>
    </source>
</evidence>
<comment type="caution">
    <text evidence="10">The sequence shown here is derived from an EMBL/GenBank/DDBJ whole genome shotgun (WGS) entry which is preliminary data.</text>
</comment>
<keyword evidence="11" id="KW-1185">Reference proteome</keyword>
<reference evidence="11" key="1">
    <citation type="journal article" date="2016" name="Nature">
        <title>The genome of the seagrass Zostera marina reveals angiosperm adaptation to the sea.</title>
        <authorList>
            <person name="Olsen J.L."/>
            <person name="Rouze P."/>
            <person name="Verhelst B."/>
            <person name="Lin Y.-C."/>
            <person name="Bayer T."/>
            <person name="Collen J."/>
            <person name="Dattolo E."/>
            <person name="De Paoli E."/>
            <person name="Dittami S."/>
            <person name="Maumus F."/>
            <person name="Michel G."/>
            <person name="Kersting A."/>
            <person name="Lauritano C."/>
            <person name="Lohaus R."/>
            <person name="Toepel M."/>
            <person name="Tonon T."/>
            <person name="Vanneste K."/>
            <person name="Amirebrahimi M."/>
            <person name="Brakel J."/>
            <person name="Bostroem C."/>
            <person name="Chovatia M."/>
            <person name="Grimwood J."/>
            <person name="Jenkins J.W."/>
            <person name="Jueterbock A."/>
            <person name="Mraz A."/>
            <person name="Stam W.T."/>
            <person name="Tice H."/>
            <person name="Bornberg-Bauer E."/>
            <person name="Green P.J."/>
            <person name="Pearson G.A."/>
            <person name="Procaccini G."/>
            <person name="Duarte C.M."/>
            <person name="Schmutz J."/>
            <person name="Reusch T.B.H."/>
            <person name="Van de Peer Y."/>
        </authorList>
    </citation>
    <scope>NUCLEOTIDE SEQUENCE [LARGE SCALE GENOMIC DNA]</scope>
    <source>
        <strain evidence="11">cv. Finnish</strain>
    </source>
</reference>
<dbReference type="Gene3D" id="1.10.10.60">
    <property type="entry name" value="Homeodomain-like"/>
    <property type="match status" value="2"/>
</dbReference>
<dbReference type="Pfam" id="PF00249">
    <property type="entry name" value="Myb_DNA-binding"/>
    <property type="match status" value="2"/>
</dbReference>
<keyword evidence="6" id="KW-0539">Nucleus</keyword>
<dbReference type="GO" id="GO:0000976">
    <property type="term" value="F:transcription cis-regulatory region binding"/>
    <property type="evidence" value="ECO:0000318"/>
    <property type="project" value="GO_Central"/>
</dbReference>
<evidence type="ECO:0000313" key="10">
    <source>
        <dbReference type="EMBL" id="KMZ66179.1"/>
    </source>
</evidence>
<evidence type="ECO:0000256" key="6">
    <source>
        <dbReference type="ARBA" id="ARBA00023242"/>
    </source>
</evidence>
<dbReference type="PANTHER" id="PTHR47997:SF34">
    <property type="entry name" value="TRANSCRIPTION FACTOR MYB86-LIKE"/>
    <property type="match status" value="1"/>
</dbReference>
<dbReference type="InterPro" id="IPR001005">
    <property type="entry name" value="SANT/Myb"/>
</dbReference>
<dbReference type="SUPFAM" id="SSF46689">
    <property type="entry name" value="Homeodomain-like"/>
    <property type="match status" value="1"/>
</dbReference>
<dbReference type="GO" id="GO:0005634">
    <property type="term" value="C:nucleus"/>
    <property type="evidence" value="ECO:0000318"/>
    <property type="project" value="GO_Central"/>
</dbReference>
<protein>
    <submittedName>
        <fullName evidence="10">Uncharacterized protein</fullName>
    </submittedName>
</protein>
<evidence type="ECO:0000259" key="8">
    <source>
        <dbReference type="PROSITE" id="PS50090"/>
    </source>
</evidence>
<accession>A0A0K9PB37</accession>